<reference evidence="1" key="1">
    <citation type="submission" date="2014-05" db="EMBL/GenBank/DDBJ databases">
        <title>The transcriptome of the halophilic microalga Tetraselmis sp. GSL018 isolated from the Great Salt Lake, Utah.</title>
        <authorList>
            <person name="Jinkerson R.E."/>
            <person name="D'Adamo S."/>
            <person name="Posewitz M.C."/>
        </authorList>
    </citation>
    <scope>NUCLEOTIDE SEQUENCE</scope>
    <source>
        <strain evidence="1">GSL018</strain>
    </source>
</reference>
<organism evidence="1">
    <name type="scientific">Tetraselmis sp. GSL018</name>
    <dbReference type="NCBI Taxonomy" id="582737"/>
    <lineage>
        <taxon>Eukaryota</taxon>
        <taxon>Viridiplantae</taxon>
        <taxon>Chlorophyta</taxon>
        <taxon>core chlorophytes</taxon>
        <taxon>Chlorodendrophyceae</taxon>
        <taxon>Chlorodendrales</taxon>
        <taxon>Chlorodendraceae</taxon>
        <taxon>Tetraselmis</taxon>
    </lineage>
</organism>
<name>A0A061QNS6_9CHLO</name>
<proteinExistence type="predicted"/>
<dbReference type="AlphaFoldDB" id="A0A061QNS6"/>
<gene>
    <name evidence="1" type="ORF">TSPGSL018_23736</name>
</gene>
<dbReference type="EMBL" id="GBEZ01024715">
    <property type="protein sequence ID" value="JAC62302.1"/>
    <property type="molecule type" value="Transcribed_RNA"/>
</dbReference>
<evidence type="ECO:0000313" key="1">
    <source>
        <dbReference type="EMBL" id="JAC62302.1"/>
    </source>
</evidence>
<sequence length="220" mass="23179">MKLVVASSRLPLGLQLREAKKPASLRAQEGLCTTRRTLSNSLLLSLAASVVPVYEARAVSARDLVKGFLRPSTVSPDDAIVQLLDARGTALELQMLANTPKDSRERFEARSSLPGMAAALRKVQDAAPTALQLIIEDVESSIGSRYGGDATAGEQSALDAVYSSVGRVLTISGRTIRAEALEEGSTLSGAAAARLDEFLSLLPASALGKAQAFREARSES</sequence>
<protein>
    <submittedName>
        <fullName evidence="1">Uncharacterized protein</fullName>
    </submittedName>
</protein>
<accession>A0A061QNS6</accession>